<dbReference type="EMBL" id="JRTT01000008">
    <property type="protein sequence ID" value="KHD77903.1"/>
    <property type="molecule type" value="Genomic_DNA"/>
</dbReference>
<proteinExistence type="predicted"/>
<evidence type="ECO:0000313" key="3">
    <source>
        <dbReference type="Proteomes" id="UP000054537"/>
    </source>
</evidence>
<feature type="chain" id="PRO_5002034074" description="Surface-anchored protein" evidence="1">
    <location>
        <begin position="30"/>
        <end position="222"/>
    </location>
</feature>
<reference evidence="2 3" key="1">
    <citation type="submission" date="2014-10" db="EMBL/GenBank/DDBJ databases">
        <title>Draft genome sequence of Actinoplanes utahensis NRRL 12052.</title>
        <authorList>
            <person name="Velasco-Bucheli B."/>
            <person name="del Cerro C."/>
            <person name="Hormigo D."/>
            <person name="Garcia J.L."/>
            <person name="Acebal C."/>
            <person name="Arroyo M."/>
            <person name="de la Mata I."/>
        </authorList>
    </citation>
    <scope>NUCLEOTIDE SEQUENCE [LARGE SCALE GENOMIC DNA]</scope>
    <source>
        <strain evidence="2 3">NRRL 12052</strain>
    </source>
</reference>
<organism evidence="2 3">
    <name type="scientific">Actinoplanes utahensis</name>
    <dbReference type="NCBI Taxonomy" id="1869"/>
    <lineage>
        <taxon>Bacteria</taxon>
        <taxon>Bacillati</taxon>
        <taxon>Actinomycetota</taxon>
        <taxon>Actinomycetes</taxon>
        <taxon>Micromonosporales</taxon>
        <taxon>Micromonosporaceae</taxon>
        <taxon>Actinoplanes</taxon>
    </lineage>
</organism>
<dbReference type="NCBIfam" id="TIGR03769">
    <property type="entry name" value="P_ac_wall_RPT"/>
    <property type="match status" value="1"/>
</dbReference>
<comment type="caution">
    <text evidence="2">The sequence shown here is derived from an EMBL/GenBank/DDBJ whole genome shotgun (WGS) entry which is preliminary data.</text>
</comment>
<keyword evidence="1" id="KW-0732">Signal</keyword>
<dbReference type="AlphaFoldDB" id="A0A0A6USD7"/>
<gene>
    <name evidence="2" type="ORF">MB27_08315</name>
</gene>
<dbReference type="eggNOG" id="ENOG50337RV">
    <property type="taxonomic scope" value="Bacteria"/>
</dbReference>
<evidence type="ECO:0008006" key="4">
    <source>
        <dbReference type="Google" id="ProtNLM"/>
    </source>
</evidence>
<keyword evidence="3" id="KW-1185">Reference proteome</keyword>
<dbReference type="InterPro" id="IPR022435">
    <property type="entry name" value="Surface-anchored_actinobac"/>
</dbReference>
<dbReference type="STRING" id="1869.MB27_08315"/>
<name>A0A0A6USD7_ACTUT</name>
<evidence type="ECO:0000313" key="2">
    <source>
        <dbReference type="EMBL" id="KHD77903.1"/>
    </source>
</evidence>
<evidence type="ECO:0000256" key="1">
    <source>
        <dbReference type="SAM" id="SignalP"/>
    </source>
</evidence>
<dbReference type="Proteomes" id="UP000054537">
    <property type="component" value="Unassembled WGS sequence"/>
</dbReference>
<dbReference type="NCBIfam" id="NF038134">
    <property type="entry name" value="choice_anch_M"/>
    <property type="match status" value="1"/>
</dbReference>
<feature type="signal peptide" evidence="1">
    <location>
        <begin position="1"/>
        <end position="29"/>
    </location>
</feature>
<sequence>MLSRMLAAAAAATLGAVASVTMLSGPALAATYSTGHIDILDLDYEGTALSLNAKTYAGVTPVTDDLSPSGNVFRVLSSWTTTVPSGSSWSCLGPAGSTMYVLPQDYDAAKLYPGWNTEDVASAQGPVKLELVSATSNPPGGRFTLYTTVKSGLVVVPTFRLNSNTAAGCNLPVWPGGISAGGHGHSNFAFSQLGTYTVTFKATAQNGSGATTGNVVYTFQVG</sequence>
<protein>
    <recommendedName>
        <fullName evidence="4">Surface-anchored protein</fullName>
    </recommendedName>
</protein>
<accession>A0A0A6USD7</accession>